<dbReference type="STRING" id="360107.CHAB381_1096"/>
<dbReference type="AlphaFoldDB" id="A7I2B2"/>
<dbReference type="EMBL" id="CP000776">
    <property type="protein sequence ID" value="ABS51457.1"/>
    <property type="molecule type" value="Genomic_DNA"/>
</dbReference>
<keyword evidence="2" id="KW-1185">Reference proteome</keyword>
<organism evidence="1 2">
    <name type="scientific">Campylobacter hominis (strain ATCC BAA-381 / DSM 21671 / CCUG 45161 / LMG 19568 / NCTC 13146 / CH001A)</name>
    <dbReference type="NCBI Taxonomy" id="360107"/>
    <lineage>
        <taxon>Bacteria</taxon>
        <taxon>Pseudomonadati</taxon>
        <taxon>Campylobacterota</taxon>
        <taxon>Epsilonproteobacteria</taxon>
        <taxon>Campylobacterales</taxon>
        <taxon>Campylobacteraceae</taxon>
        <taxon>Campylobacter</taxon>
    </lineage>
</organism>
<sequence>MAITGYALTDIIEKRKSYIAMRQEGLYKDEKRLQKTEFDRF</sequence>
<reference evidence="2" key="1">
    <citation type="submission" date="2007-07" db="EMBL/GenBank/DDBJ databases">
        <title>Complete genome sequence of Campylobacter hominis ATCC BAA-381, a commensal isolated from the human gastrointestinal tract.</title>
        <authorList>
            <person name="Fouts D.E."/>
            <person name="Mongodin E.F."/>
            <person name="Puiu D."/>
            <person name="Sebastian Y."/>
            <person name="Miller W.G."/>
            <person name="Mandrell R.E."/>
            <person name="Nelson K.E."/>
        </authorList>
    </citation>
    <scope>NUCLEOTIDE SEQUENCE [LARGE SCALE GENOMIC DNA]</scope>
    <source>
        <strain evidence="2">ATCC BAA-381 / LMG 19568 / NCTC 13146 / CH001A</strain>
    </source>
</reference>
<dbReference type="eggNOG" id="ENOG5030IVQ">
    <property type="taxonomic scope" value="Bacteria"/>
</dbReference>
<proteinExistence type="predicted"/>
<protein>
    <submittedName>
        <fullName evidence="1">Uncharacterized protein</fullName>
    </submittedName>
</protein>
<dbReference type="Proteomes" id="UP000002407">
    <property type="component" value="Chromosome"/>
</dbReference>
<evidence type="ECO:0000313" key="2">
    <source>
        <dbReference type="Proteomes" id="UP000002407"/>
    </source>
</evidence>
<evidence type="ECO:0000313" key="1">
    <source>
        <dbReference type="EMBL" id="ABS51457.1"/>
    </source>
</evidence>
<dbReference type="HOGENOM" id="CLU_3267145_0_0_7"/>
<name>A7I2B2_CAMHC</name>
<accession>A7I2B2</accession>
<dbReference type="KEGG" id="cha:CHAB381_1096"/>
<gene>
    <name evidence="1" type="ordered locus">CHAB381_1096</name>
</gene>